<dbReference type="CDD" id="cd02440">
    <property type="entry name" value="AdoMet_MTases"/>
    <property type="match status" value="1"/>
</dbReference>
<feature type="transmembrane region" description="Helical" evidence="5">
    <location>
        <begin position="133"/>
        <end position="154"/>
    </location>
</feature>
<dbReference type="InterPro" id="IPR029063">
    <property type="entry name" value="SAM-dependent_MTases_sf"/>
</dbReference>
<dbReference type="PROSITE" id="PS51257">
    <property type="entry name" value="PROKAR_LIPOPROTEIN"/>
    <property type="match status" value="1"/>
</dbReference>
<dbReference type="PANTHER" id="PTHR43317">
    <property type="entry name" value="THERMOSPERMINE SYNTHASE ACAULIS5"/>
    <property type="match status" value="1"/>
</dbReference>
<dbReference type="AlphaFoldDB" id="A0AA37RV98"/>
<keyword evidence="3 5" id="KW-0745">Spermidine biosynthesis</keyword>
<feature type="active site" description="Proton acceptor" evidence="5 6">
    <location>
        <position position="414"/>
    </location>
</feature>
<evidence type="ECO:0000256" key="1">
    <source>
        <dbReference type="ARBA" id="ARBA00007867"/>
    </source>
</evidence>
<comment type="subunit">
    <text evidence="5">Homodimer or homotetramer.</text>
</comment>
<keyword evidence="5" id="KW-1003">Cell membrane</keyword>
<evidence type="ECO:0000256" key="5">
    <source>
        <dbReference type="HAMAP-Rule" id="MF_00198"/>
    </source>
</evidence>
<name>A0AA37RV98_9GAMM</name>
<comment type="caution">
    <text evidence="8">The sequence shown here is derived from an EMBL/GenBank/DDBJ whole genome shotgun (WGS) entry which is preliminary data.</text>
</comment>
<keyword evidence="2 5" id="KW-0808">Transferase</keyword>
<dbReference type="GO" id="GO:0008295">
    <property type="term" value="P:spermidine biosynthetic process"/>
    <property type="evidence" value="ECO:0007669"/>
    <property type="project" value="UniProtKB-UniRule"/>
</dbReference>
<dbReference type="Proteomes" id="UP001161422">
    <property type="component" value="Unassembled WGS sequence"/>
</dbReference>
<feature type="transmembrane region" description="Helical" evidence="5">
    <location>
        <begin position="77"/>
        <end position="99"/>
    </location>
</feature>
<dbReference type="EMBL" id="BSNC01000003">
    <property type="protein sequence ID" value="GLP95673.1"/>
    <property type="molecule type" value="Genomic_DNA"/>
</dbReference>
<feature type="transmembrane region" description="Helical" evidence="5">
    <location>
        <begin position="227"/>
        <end position="246"/>
    </location>
</feature>
<dbReference type="Pfam" id="PF01564">
    <property type="entry name" value="Spermine_synth"/>
    <property type="match status" value="1"/>
</dbReference>
<feature type="binding site" evidence="5">
    <location>
        <begin position="393"/>
        <end position="394"/>
    </location>
    <ligand>
        <name>S-methyl-5'-thioadenosine</name>
        <dbReference type="ChEBI" id="CHEBI:17509"/>
    </ligand>
</feature>
<dbReference type="NCBIfam" id="NF002956">
    <property type="entry name" value="PRK03612.1"/>
    <property type="match status" value="1"/>
</dbReference>
<organism evidence="8 9">
    <name type="scientific">Paraferrimonas sedimenticola</name>
    <dbReference type="NCBI Taxonomy" id="375674"/>
    <lineage>
        <taxon>Bacteria</taxon>
        <taxon>Pseudomonadati</taxon>
        <taxon>Pseudomonadota</taxon>
        <taxon>Gammaproteobacteria</taxon>
        <taxon>Alteromonadales</taxon>
        <taxon>Ferrimonadaceae</taxon>
        <taxon>Paraferrimonas</taxon>
    </lineage>
</organism>
<evidence type="ECO:0000313" key="9">
    <source>
        <dbReference type="Proteomes" id="UP001161422"/>
    </source>
</evidence>
<evidence type="ECO:0000256" key="2">
    <source>
        <dbReference type="ARBA" id="ARBA00022679"/>
    </source>
</evidence>
<feature type="transmembrane region" description="Helical" evidence="5">
    <location>
        <begin position="12"/>
        <end position="33"/>
    </location>
</feature>
<gene>
    <name evidence="5 8" type="primary">speE</name>
    <name evidence="8" type="ORF">GCM10007895_09790</name>
</gene>
<evidence type="ECO:0000259" key="7">
    <source>
        <dbReference type="PROSITE" id="PS51006"/>
    </source>
</evidence>
<keyword evidence="5" id="KW-0472">Membrane</keyword>
<dbReference type="RefSeq" id="WP_095505663.1">
    <property type="nucleotide sequence ID" value="NZ_BSNC01000003.1"/>
</dbReference>
<feature type="binding site" evidence="5">
    <location>
        <position position="307"/>
    </location>
    <ligand>
        <name>spermidine</name>
        <dbReference type="ChEBI" id="CHEBI:57834"/>
    </ligand>
</feature>
<feature type="transmembrane region" description="Helical" evidence="5">
    <location>
        <begin position="199"/>
        <end position="220"/>
    </location>
</feature>
<comment type="pathway">
    <text evidence="5">Amine and polyamine biosynthesis; spermidine biosynthesis; spermidine from putrescine: step 1/1.</text>
</comment>
<dbReference type="SUPFAM" id="SSF53335">
    <property type="entry name" value="S-adenosyl-L-methionine-dependent methyltransferases"/>
    <property type="match status" value="1"/>
</dbReference>
<feature type="binding site" evidence="5">
    <location>
        <position position="331"/>
    </location>
    <ligand>
        <name>spermidine</name>
        <dbReference type="ChEBI" id="CHEBI:57834"/>
    </ligand>
</feature>
<feature type="binding site" evidence="5">
    <location>
        <position position="271"/>
    </location>
    <ligand>
        <name>S-methyl-5'-thioadenosine</name>
        <dbReference type="ChEBI" id="CHEBI:17509"/>
    </ligand>
</feature>
<comment type="caution">
    <text evidence="5">Lacks conserved residue(s) required for the propagation of feature annotation.</text>
</comment>
<evidence type="ECO:0000256" key="6">
    <source>
        <dbReference type="PROSITE-ProRule" id="PRU00354"/>
    </source>
</evidence>
<sequence length="567" mass="62849">MTRRQLARFDDVLLLGIMTVLAGCGLIYEYLLSHYAGRVLGAMDSAIFTMIGLMIVSMGLGAFAARSVRCAFSGFAVLELLVAIIGSVAILLTAAIIGLTQVLPAVLADTFGLPQELAPSGGVLARLQKLAQYLPYVWGVILGWFIGMEIPLIARVRQDLASEHLKHNAGTIYGADYIGAGIGAAIWVLWMLTINTQTAAAITASVNLIAGLAFLWRYWGHIRRPKLLAGLHGIAAILLMVLAWQGPDWQHQFNNLLYQDKVVFNQDTRFQKIVLTERQLGTQSAPVYSLYLNGRLQFSSQDEAVYHSFLVHPAMAASARQEQVLIIGGGDGLALKHVLQWHPQRVTLMDLDEQLVRTFKEPEAVFSRRIATAVSELTQNSLKDPRVELRYADAFNGADELISEGRFYDVIVVDLPDPSHPDINKVYSDQFYAKLNQLLSADGVIAVQSTSPYHARKAFISVGKTLTAAGFRGVEQYHHNVPSFGQWGWSIATKSGLKASQRLARLQEWPSIDETWLTPQLALAAFAFPGDFYRDKQEVKVNRFGSNQLYQYHQQAWSRGQGLNFNE</sequence>
<proteinExistence type="inferred from homology"/>
<comment type="function">
    <text evidence="5">Catalyzes the irreversible transfer of a propylamine group from the amino donor S-adenosylmethioninamine (decarboxy-AdoMet) to putrescine (1,4-diaminobutane) to yield spermidine.</text>
</comment>
<comment type="similarity">
    <text evidence="1 5">Belongs to the spermidine/spermine synthase family.</text>
</comment>
<dbReference type="InterPro" id="IPR001045">
    <property type="entry name" value="Spermi_synthase"/>
</dbReference>
<keyword evidence="5" id="KW-0812">Transmembrane</keyword>
<dbReference type="PROSITE" id="PS51006">
    <property type="entry name" value="PABS_2"/>
    <property type="match status" value="1"/>
</dbReference>
<comment type="subcellular location">
    <subcellularLocation>
        <location evidence="5">Cell membrane</location>
        <topology evidence="5">Multi-pass membrane protein</topology>
    </subcellularLocation>
</comment>
<dbReference type="Gene3D" id="3.40.50.150">
    <property type="entry name" value="Vaccinia Virus protein VP39"/>
    <property type="match status" value="1"/>
</dbReference>
<evidence type="ECO:0000256" key="4">
    <source>
        <dbReference type="ARBA" id="ARBA00023115"/>
    </source>
</evidence>
<feature type="transmembrane region" description="Helical" evidence="5">
    <location>
        <begin position="175"/>
        <end position="193"/>
    </location>
</feature>
<feature type="transmembrane region" description="Helical" evidence="5">
    <location>
        <begin position="45"/>
        <end position="65"/>
    </location>
</feature>
<evidence type="ECO:0000256" key="3">
    <source>
        <dbReference type="ARBA" id="ARBA00023066"/>
    </source>
</evidence>
<reference evidence="8" key="2">
    <citation type="submission" date="2023-01" db="EMBL/GenBank/DDBJ databases">
        <title>Draft genome sequence of Paraferrimonas sedimenticola strain NBRC 101628.</title>
        <authorList>
            <person name="Sun Q."/>
            <person name="Mori K."/>
        </authorList>
    </citation>
    <scope>NUCLEOTIDE SEQUENCE</scope>
    <source>
        <strain evidence="8">NBRC 101628</strain>
    </source>
</reference>
<keyword evidence="4 5" id="KW-0620">Polyamine biosynthesis</keyword>
<feature type="binding site" evidence="5">
    <location>
        <position position="421"/>
    </location>
    <ligand>
        <name>S-methyl-5'-thioadenosine</name>
        <dbReference type="ChEBI" id="CHEBI:17509"/>
    </ligand>
</feature>
<comment type="catalytic activity">
    <reaction evidence="5">
        <text>S-adenosyl 3-(methylsulfanyl)propylamine + putrescine = S-methyl-5'-thioadenosine + spermidine + H(+)</text>
        <dbReference type="Rhea" id="RHEA:12721"/>
        <dbReference type="ChEBI" id="CHEBI:15378"/>
        <dbReference type="ChEBI" id="CHEBI:17509"/>
        <dbReference type="ChEBI" id="CHEBI:57443"/>
        <dbReference type="ChEBI" id="CHEBI:57834"/>
        <dbReference type="ChEBI" id="CHEBI:326268"/>
        <dbReference type="EC" id="2.5.1.16"/>
    </reaction>
</comment>
<dbReference type="HAMAP" id="MF_00198">
    <property type="entry name" value="Spermidine_synth"/>
    <property type="match status" value="1"/>
</dbReference>
<dbReference type="GO" id="GO:0005886">
    <property type="term" value="C:plasma membrane"/>
    <property type="evidence" value="ECO:0007669"/>
    <property type="project" value="UniProtKB-SubCell"/>
</dbReference>
<dbReference type="PANTHER" id="PTHR43317:SF11">
    <property type="entry name" value="POLYAMINE AMINOPROPYLTRANSFERASE 2"/>
    <property type="match status" value="1"/>
</dbReference>
<accession>A0AA37RV98</accession>
<keyword evidence="9" id="KW-1185">Reference proteome</keyword>
<dbReference type="GO" id="GO:0004766">
    <property type="term" value="F:spermidine synthase activity"/>
    <property type="evidence" value="ECO:0007669"/>
    <property type="project" value="UniProtKB-UniRule"/>
</dbReference>
<evidence type="ECO:0000313" key="8">
    <source>
        <dbReference type="EMBL" id="GLP95673.1"/>
    </source>
</evidence>
<dbReference type="InterPro" id="IPR030374">
    <property type="entry name" value="PABS"/>
</dbReference>
<keyword evidence="5" id="KW-1133">Transmembrane helix</keyword>
<feature type="domain" description="PABS" evidence="7">
    <location>
        <begin position="247"/>
        <end position="494"/>
    </location>
</feature>
<protein>
    <recommendedName>
        <fullName evidence="5">Polyamine aminopropyltransferase</fullName>
    </recommendedName>
    <alternativeName>
        <fullName evidence="5">Putrescine aminopropyltransferase</fullName>
        <shortName evidence="5">PAPT</shortName>
    </alternativeName>
    <alternativeName>
        <fullName evidence="5">Spermidine synthase</fullName>
        <shortName evidence="5">SPDS</shortName>
        <shortName evidence="5">SPDSY</shortName>
        <ecNumber evidence="5">2.5.1.16</ecNumber>
    </alternativeName>
</protein>
<dbReference type="EC" id="2.5.1.16" evidence="5"/>
<feature type="binding site" evidence="5">
    <location>
        <position position="350"/>
    </location>
    <ligand>
        <name>S-methyl-5'-thioadenosine</name>
        <dbReference type="ChEBI" id="CHEBI:17509"/>
    </ligand>
</feature>
<reference evidence="8" key="1">
    <citation type="journal article" date="2014" name="Int. J. Syst. Evol. Microbiol.">
        <title>Complete genome sequence of Corynebacterium casei LMG S-19264T (=DSM 44701T), isolated from a smear-ripened cheese.</title>
        <authorList>
            <consortium name="US DOE Joint Genome Institute (JGI-PGF)"/>
            <person name="Walter F."/>
            <person name="Albersmeier A."/>
            <person name="Kalinowski J."/>
            <person name="Ruckert C."/>
        </authorList>
    </citation>
    <scope>NUCLEOTIDE SEQUENCE</scope>
    <source>
        <strain evidence="8">NBRC 101628</strain>
    </source>
</reference>